<name>A0AAV1JRA8_9NEOP</name>
<gene>
    <name evidence="1" type="ORF">LNINA_LOCUS10126</name>
</gene>
<accession>A0AAV1JRA8</accession>
<dbReference type="AlphaFoldDB" id="A0AAV1JRA8"/>
<dbReference type="EMBL" id="CAVLEF010000100">
    <property type="protein sequence ID" value="CAK1550938.1"/>
    <property type="molecule type" value="Genomic_DNA"/>
</dbReference>
<dbReference type="Proteomes" id="UP001497472">
    <property type="component" value="Unassembled WGS sequence"/>
</dbReference>
<reference evidence="1 2" key="1">
    <citation type="submission" date="2023-11" db="EMBL/GenBank/DDBJ databases">
        <authorList>
            <person name="Okamura Y."/>
        </authorList>
    </citation>
    <scope>NUCLEOTIDE SEQUENCE [LARGE SCALE GENOMIC DNA]</scope>
</reference>
<organism evidence="1 2">
    <name type="scientific">Leptosia nina</name>
    <dbReference type="NCBI Taxonomy" id="320188"/>
    <lineage>
        <taxon>Eukaryota</taxon>
        <taxon>Metazoa</taxon>
        <taxon>Ecdysozoa</taxon>
        <taxon>Arthropoda</taxon>
        <taxon>Hexapoda</taxon>
        <taxon>Insecta</taxon>
        <taxon>Pterygota</taxon>
        <taxon>Neoptera</taxon>
        <taxon>Endopterygota</taxon>
        <taxon>Lepidoptera</taxon>
        <taxon>Glossata</taxon>
        <taxon>Ditrysia</taxon>
        <taxon>Papilionoidea</taxon>
        <taxon>Pieridae</taxon>
        <taxon>Pierinae</taxon>
        <taxon>Leptosia</taxon>
    </lineage>
</organism>
<proteinExistence type="predicted"/>
<evidence type="ECO:0000313" key="1">
    <source>
        <dbReference type="EMBL" id="CAK1550938.1"/>
    </source>
</evidence>
<evidence type="ECO:0000313" key="2">
    <source>
        <dbReference type="Proteomes" id="UP001497472"/>
    </source>
</evidence>
<keyword evidence="2" id="KW-1185">Reference proteome</keyword>
<sequence>MHRDTFLGVPLFNRDAERRTSRRYAECHPASVAAGGRSRKEISAAAVAGHIDVCEVGTRSRQRRFLWVENRAR</sequence>
<comment type="caution">
    <text evidence="1">The sequence shown here is derived from an EMBL/GenBank/DDBJ whole genome shotgun (WGS) entry which is preliminary data.</text>
</comment>
<protein>
    <submittedName>
        <fullName evidence="1">Uncharacterized protein</fullName>
    </submittedName>
</protein>